<evidence type="ECO:0000256" key="1">
    <source>
        <dbReference type="SAM" id="MobiDB-lite"/>
    </source>
</evidence>
<evidence type="ECO:0000313" key="2">
    <source>
        <dbReference type="EMBL" id="CEK53628.1"/>
    </source>
</evidence>
<feature type="region of interest" description="Disordered" evidence="1">
    <location>
        <begin position="58"/>
        <end position="119"/>
    </location>
</feature>
<feature type="compositionally biased region" description="Low complexity" evidence="1">
    <location>
        <begin position="75"/>
        <end position="95"/>
    </location>
</feature>
<accession>A0A0B6YBX0</accession>
<feature type="compositionally biased region" description="Polar residues" evidence="1">
    <location>
        <begin position="96"/>
        <end position="107"/>
    </location>
</feature>
<gene>
    <name evidence="2" type="primary">ORF20888</name>
</gene>
<sequence>RYSRSESSDNDESFISEMKSLIGKGKGRWHRKEKHDVDTISDIERLVNEIEAVNEDERNEIMIKTQDQEDVQVDSMDSSSTLSSSSSSSSSSEQSTNQVCVSNVQSDSEMKDEQINSDTMNIIINDDSVIQPAVVKANLQDDSDDIDVQPTT</sequence>
<reference evidence="2" key="1">
    <citation type="submission" date="2014-12" db="EMBL/GenBank/DDBJ databases">
        <title>Insight into the proteome of Arion vulgaris.</title>
        <authorList>
            <person name="Aradska J."/>
            <person name="Bulat T."/>
            <person name="Smidak R."/>
            <person name="Sarate P."/>
            <person name="Gangsoo J."/>
            <person name="Sialana F."/>
            <person name="Bilban M."/>
            <person name="Lubec G."/>
        </authorList>
    </citation>
    <scope>NUCLEOTIDE SEQUENCE</scope>
    <source>
        <tissue evidence="2">Skin</tissue>
    </source>
</reference>
<dbReference type="AlphaFoldDB" id="A0A0B6YBX0"/>
<dbReference type="EMBL" id="HACG01006763">
    <property type="protein sequence ID" value="CEK53628.1"/>
    <property type="molecule type" value="Transcribed_RNA"/>
</dbReference>
<proteinExistence type="predicted"/>
<organism evidence="2">
    <name type="scientific">Arion vulgaris</name>
    <dbReference type="NCBI Taxonomy" id="1028688"/>
    <lineage>
        <taxon>Eukaryota</taxon>
        <taxon>Metazoa</taxon>
        <taxon>Spiralia</taxon>
        <taxon>Lophotrochozoa</taxon>
        <taxon>Mollusca</taxon>
        <taxon>Gastropoda</taxon>
        <taxon>Heterobranchia</taxon>
        <taxon>Euthyneura</taxon>
        <taxon>Panpulmonata</taxon>
        <taxon>Eupulmonata</taxon>
        <taxon>Stylommatophora</taxon>
        <taxon>Helicina</taxon>
        <taxon>Arionoidea</taxon>
        <taxon>Arionidae</taxon>
        <taxon>Arion</taxon>
    </lineage>
</organism>
<feature type="non-terminal residue" evidence="2">
    <location>
        <position position="1"/>
    </location>
</feature>
<protein>
    <submittedName>
        <fullName evidence="2">Uncharacterized protein</fullName>
    </submittedName>
</protein>
<name>A0A0B6YBX0_9EUPU</name>